<dbReference type="PANTHER" id="PTHR33090">
    <property type="entry name" value="DUF3774 DOMAIN PROTEIN-RELATED"/>
    <property type="match status" value="1"/>
</dbReference>
<keyword evidence="2" id="KW-1185">Reference proteome</keyword>
<dbReference type="AlphaFoldDB" id="A0AAV6JZ48"/>
<evidence type="ECO:0000313" key="1">
    <source>
        <dbReference type="EMBL" id="KAG5545446.1"/>
    </source>
</evidence>
<evidence type="ECO:0000313" key="2">
    <source>
        <dbReference type="Proteomes" id="UP000823749"/>
    </source>
</evidence>
<protein>
    <submittedName>
        <fullName evidence="1">Uncharacterized protein</fullName>
    </submittedName>
</protein>
<proteinExistence type="predicted"/>
<dbReference type="EMBL" id="JACTNZ010000006">
    <property type="protein sequence ID" value="KAG5545446.1"/>
    <property type="molecule type" value="Genomic_DNA"/>
</dbReference>
<organism evidence="1 2">
    <name type="scientific">Rhododendron griersonianum</name>
    <dbReference type="NCBI Taxonomy" id="479676"/>
    <lineage>
        <taxon>Eukaryota</taxon>
        <taxon>Viridiplantae</taxon>
        <taxon>Streptophyta</taxon>
        <taxon>Embryophyta</taxon>
        <taxon>Tracheophyta</taxon>
        <taxon>Spermatophyta</taxon>
        <taxon>Magnoliopsida</taxon>
        <taxon>eudicotyledons</taxon>
        <taxon>Gunneridae</taxon>
        <taxon>Pentapetalae</taxon>
        <taxon>asterids</taxon>
        <taxon>Ericales</taxon>
        <taxon>Ericaceae</taxon>
        <taxon>Ericoideae</taxon>
        <taxon>Rhodoreae</taxon>
        <taxon>Rhododendron</taxon>
    </lineage>
</organism>
<accession>A0AAV6JZ48</accession>
<gene>
    <name evidence="1" type="ORF">RHGRI_017812</name>
</gene>
<comment type="caution">
    <text evidence="1">The sequence shown here is derived from an EMBL/GenBank/DDBJ whole genome shotgun (WGS) entry which is preliminary data.</text>
</comment>
<dbReference type="Pfam" id="PF12609">
    <property type="entry name" value="DUF3774"/>
    <property type="match status" value="1"/>
</dbReference>
<dbReference type="Proteomes" id="UP000823749">
    <property type="component" value="Chromosome 6"/>
</dbReference>
<sequence>MGDNSRNFRMEDQRSATASIVSIICLVLRITETIREVNDSAHNSPFPSGYSKQQMGRTNAGGYNHLAYNKSSMDRNDNKVKQAETSLRTVMYLSCWGPN</sequence>
<name>A0AAV6JZ48_9ERIC</name>
<dbReference type="InterPro" id="IPR022251">
    <property type="entry name" value="DUF3774_wound-induced"/>
</dbReference>
<reference evidence="1 2" key="1">
    <citation type="submission" date="2020-08" db="EMBL/GenBank/DDBJ databases">
        <title>Plant Genome Project.</title>
        <authorList>
            <person name="Zhang R.-G."/>
        </authorList>
    </citation>
    <scope>NUCLEOTIDE SEQUENCE [LARGE SCALE GENOMIC DNA]</scope>
    <source>
        <strain evidence="1">WSP0</strain>
        <tissue evidence="1">Leaf</tissue>
    </source>
</reference>